<evidence type="ECO:0000259" key="2">
    <source>
        <dbReference type="Pfam" id="PF13847"/>
    </source>
</evidence>
<evidence type="ECO:0000313" key="4">
    <source>
        <dbReference type="Proteomes" id="UP000092461"/>
    </source>
</evidence>
<dbReference type="CDD" id="cd02440">
    <property type="entry name" value="AdoMet_MTases"/>
    <property type="match status" value="2"/>
</dbReference>
<dbReference type="VEuPathDB" id="VectorBase:LLOJ005118"/>
<dbReference type="InterPro" id="IPR029063">
    <property type="entry name" value="SAM-dependent_MTases_sf"/>
</dbReference>
<evidence type="ECO:0000313" key="3">
    <source>
        <dbReference type="EnsemblMetazoa" id="LLOJ005118-PA"/>
    </source>
</evidence>
<accession>A0A1B0CKI1</accession>
<protein>
    <recommendedName>
        <fullName evidence="5">Juvenile hormone acid methyltransferase</fullName>
    </recommendedName>
</protein>
<dbReference type="EMBL" id="AJWK01016309">
    <property type="status" value="NOT_ANNOTATED_CDS"/>
    <property type="molecule type" value="Genomic_DNA"/>
</dbReference>
<dbReference type="Pfam" id="PF13847">
    <property type="entry name" value="Methyltransf_31"/>
    <property type="match status" value="1"/>
</dbReference>
<dbReference type="VEuPathDB" id="VectorBase:LLONM1_009200"/>
<name>A0A1B0CKI1_LUTLO</name>
<organism evidence="3 4">
    <name type="scientific">Lutzomyia longipalpis</name>
    <name type="common">Sand fly</name>
    <dbReference type="NCBI Taxonomy" id="7200"/>
    <lineage>
        <taxon>Eukaryota</taxon>
        <taxon>Metazoa</taxon>
        <taxon>Ecdysozoa</taxon>
        <taxon>Arthropoda</taxon>
        <taxon>Hexapoda</taxon>
        <taxon>Insecta</taxon>
        <taxon>Pterygota</taxon>
        <taxon>Neoptera</taxon>
        <taxon>Endopterygota</taxon>
        <taxon>Diptera</taxon>
        <taxon>Nematocera</taxon>
        <taxon>Psychodoidea</taxon>
        <taxon>Psychodidae</taxon>
        <taxon>Lutzomyia</taxon>
        <taxon>Lutzomyia</taxon>
    </lineage>
</organism>
<sequence>CEYVDYFIKRHGGKLKWRDNERVLEIGCGVGDVTRRCFFPLLPRNFQKFVLSDFSPKMIEFARKEFQGVEHVDFMLLDIEKELESSLYGGFDKILSSLCFMHVRNQVKSFENVFKLLTPGGECFIVLMSTAAIFETIFQLSETPKWAKRLKHHREDPNPEETIGRLLKNIGFVDVFVKKEEFSHLYPTVDDFRETLKCMRDVSSNLSQEEKEELLEDRVKLGIHFNTKFSLPGKVIECGCAEYLVKQHGGRLDWRGGERVLDIGCGVGDVMHQCFFPLLPRNYRKLLLTDLSPKMLEFARKEFHGVERVDFMQIDIGVDVEKSLNGSFDKIFSSFCINFVKDQRKAFENVYNLLAPGGECLLILSQTAAFFEAAFQLINTPKWEDNLKHYRDIFVFPYREDSNPEMTLRDLLQSIGFCDVFVKKDDYNCDFPTVDSFRECLRAFPDFPNNMTKEEKEELLEDQVKMGISFNIVGECRDDSKPNAYPIMENLTIYAKKK</sequence>
<feature type="domain" description="Methyltransferase type 12" evidence="1">
    <location>
        <begin position="261"/>
        <end position="359"/>
    </location>
</feature>
<dbReference type="SUPFAM" id="SSF53335">
    <property type="entry name" value="S-adenosyl-L-methionine-dependent methyltransferases"/>
    <property type="match status" value="2"/>
</dbReference>
<evidence type="ECO:0008006" key="5">
    <source>
        <dbReference type="Google" id="ProtNLM"/>
    </source>
</evidence>
<dbReference type="PANTHER" id="PTHR43861">
    <property type="entry name" value="TRANS-ACONITATE 2-METHYLTRANSFERASE-RELATED"/>
    <property type="match status" value="1"/>
</dbReference>
<dbReference type="Gene3D" id="3.40.50.150">
    <property type="entry name" value="Vaccinia Virus protein VP39"/>
    <property type="match status" value="2"/>
</dbReference>
<dbReference type="InterPro" id="IPR013217">
    <property type="entry name" value="Methyltransf_12"/>
</dbReference>
<dbReference type="Pfam" id="PF08242">
    <property type="entry name" value="Methyltransf_12"/>
    <property type="match status" value="1"/>
</dbReference>
<dbReference type="InterPro" id="IPR025714">
    <property type="entry name" value="Methyltranfer_dom"/>
</dbReference>
<feature type="domain" description="Methyltransferase" evidence="2">
    <location>
        <begin position="19"/>
        <end position="135"/>
    </location>
</feature>
<dbReference type="EnsemblMetazoa" id="LLOJ005118-RA">
    <property type="protein sequence ID" value="LLOJ005118-PA"/>
    <property type="gene ID" value="LLOJ005118"/>
</dbReference>
<dbReference type="Proteomes" id="UP000092461">
    <property type="component" value="Unassembled WGS sequence"/>
</dbReference>
<evidence type="ECO:0000259" key="1">
    <source>
        <dbReference type="Pfam" id="PF08242"/>
    </source>
</evidence>
<keyword evidence="4" id="KW-1185">Reference proteome</keyword>
<proteinExistence type="predicted"/>
<dbReference type="AlphaFoldDB" id="A0A1B0CKI1"/>
<reference evidence="3" key="1">
    <citation type="submission" date="2020-05" db="UniProtKB">
        <authorList>
            <consortium name="EnsemblMetazoa"/>
        </authorList>
    </citation>
    <scope>IDENTIFICATION</scope>
    <source>
        <strain evidence="3">Jacobina</strain>
    </source>
</reference>
<dbReference type="PANTHER" id="PTHR43861:SF1">
    <property type="entry name" value="TRANS-ACONITATE 2-METHYLTRANSFERASE"/>
    <property type="match status" value="1"/>
</dbReference>
<dbReference type="VEuPathDB" id="VectorBase:LLONM1_005467"/>